<feature type="transmembrane region" description="Helical" evidence="7">
    <location>
        <begin position="231"/>
        <end position="250"/>
    </location>
</feature>
<evidence type="ECO:0000256" key="5">
    <source>
        <dbReference type="ARBA" id="ARBA00023180"/>
    </source>
</evidence>
<dbReference type="InterPro" id="IPR050549">
    <property type="entry name" value="MFS_Trehalose_Transporter"/>
</dbReference>
<feature type="transmembrane region" description="Helical" evidence="7">
    <location>
        <begin position="110"/>
        <end position="131"/>
    </location>
</feature>
<dbReference type="PANTHER" id="PTHR48021:SF89">
    <property type="entry name" value="FI02132P-RELATED"/>
    <property type="match status" value="1"/>
</dbReference>
<dbReference type="Gene3D" id="1.20.1250.20">
    <property type="entry name" value="MFS general substrate transporter like domains"/>
    <property type="match status" value="1"/>
</dbReference>
<dbReference type="OrthoDB" id="6612291at2759"/>
<evidence type="ECO:0000313" key="10">
    <source>
        <dbReference type="Proteomes" id="UP000594454"/>
    </source>
</evidence>
<dbReference type="PROSITE" id="PS50850">
    <property type="entry name" value="MFS"/>
    <property type="match status" value="1"/>
</dbReference>
<name>A0A7R8UC76_HERIL</name>
<protein>
    <recommendedName>
        <fullName evidence="8">Major facilitator superfamily (MFS) profile domain-containing protein</fullName>
    </recommendedName>
</protein>
<dbReference type="NCBIfam" id="TIGR00879">
    <property type="entry name" value="SP"/>
    <property type="match status" value="1"/>
</dbReference>
<organism evidence="9 10">
    <name type="scientific">Hermetia illucens</name>
    <name type="common">Black soldier fly</name>
    <dbReference type="NCBI Taxonomy" id="343691"/>
    <lineage>
        <taxon>Eukaryota</taxon>
        <taxon>Metazoa</taxon>
        <taxon>Ecdysozoa</taxon>
        <taxon>Arthropoda</taxon>
        <taxon>Hexapoda</taxon>
        <taxon>Insecta</taxon>
        <taxon>Pterygota</taxon>
        <taxon>Neoptera</taxon>
        <taxon>Endopterygota</taxon>
        <taxon>Diptera</taxon>
        <taxon>Brachycera</taxon>
        <taxon>Stratiomyomorpha</taxon>
        <taxon>Stratiomyidae</taxon>
        <taxon>Hermetiinae</taxon>
        <taxon>Hermetia</taxon>
    </lineage>
</organism>
<dbReference type="FunCoup" id="A0A7R8UC76">
    <property type="interactions" value="31"/>
</dbReference>
<keyword evidence="10" id="KW-1185">Reference proteome</keyword>
<dbReference type="GO" id="GO:0016020">
    <property type="term" value="C:membrane"/>
    <property type="evidence" value="ECO:0007669"/>
    <property type="project" value="UniProtKB-SubCell"/>
</dbReference>
<accession>A0A7R8UC76</accession>
<evidence type="ECO:0000256" key="4">
    <source>
        <dbReference type="ARBA" id="ARBA00023136"/>
    </source>
</evidence>
<feature type="transmembrane region" description="Helical" evidence="7">
    <location>
        <begin position="390"/>
        <end position="409"/>
    </location>
</feature>
<evidence type="ECO:0000256" key="6">
    <source>
        <dbReference type="RuleBase" id="RU003346"/>
    </source>
</evidence>
<dbReference type="InParanoid" id="A0A7R8UC76"/>
<comment type="subcellular location">
    <subcellularLocation>
        <location evidence="1">Membrane</location>
        <topology evidence="1">Multi-pass membrane protein</topology>
    </subcellularLocation>
</comment>
<feature type="transmembrane region" description="Helical" evidence="7">
    <location>
        <begin position="68"/>
        <end position="90"/>
    </location>
</feature>
<dbReference type="EMBL" id="LR899009">
    <property type="protein sequence ID" value="CAD7077269.1"/>
    <property type="molecule type" value="Genomic_DNA"/>
</dbReference>
<feature type="transmembrane region" description="Helical" evidence="7">
    <location>
        <begin position="450"/>
        <end position="471"/>
    </location>
</feature>
<evidence type="ECO:0000313" key="9">
    <source>
        <dbReference type="EMBL" id="CAD7077269.1"/>
    </source>
</evidence>
<feature type="transmembrane region" description="Helical" evidence="7">
    <location>
        <begin position="203"/>
        <end position="225"/>
    </location>
</feature>
<feature type="transmembrane region" description="Helical" evidence="7">
    <location>
        <begin position="483"/>
        <end position="502"/>
    </location>
</feature>
<proteinExistence type="inferred from homology"/>
<feature type="domain" description="Major facilitator superfamily (MFS) profile" evidence="8">
    <location>
        <begin position="70"/>
        <end position="506"/>
    </location>
</feature>
<feature type="transmembrane region" description="Helical" evidence="7">
    <location>
        <begin position="415"/>
        <end position="438"/>
    </location>
</feature>
<keyword evidence="2 7" id="KW-0812">Transmembrane</keyword>
<evidence type="ECO:0000259" key="8">
    <source>
        <dbReference type="PROSITE" id="PS50850"/>
    </source>
</evidence>
<dbReference type="Pfam" id="PF00083">
    <property type="entry name" value="Sugar_tr"/>
    <property type="match status" value="1"/>
</dbReference>
<dbReference type="PROSITE" id="PS00217">
    <property type="entry name" value="SUGAR_TRANSPORT_2"/>
    <property type="match status" value="1"/>
</dbReference>
<feature type="transmembrane region" description="Helical" evidence="7">
    <location>
        <begin position="322"/>
        <end position="345"/>
    </location>
</feature>
<dbReference type="FunFam" id="1.20.1250.20:FF:000249">
    <property type="entry name" value="facilitated trehalose transporter Tret1"/>
    <property type="match status" value="1"/>
</dbReference>
<evidence type="ECO:0000256" key="7">
    <source>
        <dbReference type="SAM" id="Phobius"/>
    </source>
</evidence>
<keyword evidence="5" id="KW-0325">Glycoprotein</keyword>
<comment type="similarity">
    <text evidence="6">Belongs to the major facilitator superfamily. Sugar transporter (TC 2.A.1.1) family.</text>
</comment>
<gene>
    <name evidence="9" type="ORF">HERILL_LOCUS633</name>
</gene>
<reference evidence="9 10" key="1">
    <citation type="submission" date="2020-11" db="EMBL/GenBank/DDBJ databases">
        <authorList>
            <person name="Wallbank WR R."/>
            <person name="Pardo Diaz C."/>
            <person name="Kozak K."/>
            <person name="Martin S."/>
            <person name="Jiggins C."/>
            <person name="Moest M."/>
            <person name="Warren A I."/>
            <person name="Generalovic N T."/>
            <person name="Byers J.R.P. K."/>
            <person name="Montejo-Kovacevich G."/>
            <person name="Yen C E."/>
        </authorList>
    </citation>
    <scope>NUCLEOTIDE SEQUENCE [LARGE SCALE GENOMIC DNA]</scope>
</reference>
<evidence type="ECO:0000256" key="3">
    <source>
        <dbReference type="ARBA" id="ARBA00022989"/>
    </source>
</evidence>
<sequence length="530" mass="58567">MYFPGIRSFFVQIVQILGCIKDSNMTNLNTNKELTTFKTEEKAPETVADAKDKHKPLGLGGKAVFRQVAMVVLANLGVFSGGMALGYPAVTLKELTDTTRPLYLTASQASWFASINAISCPLGGLLSGYLLDKVGRKRTFFTINFTAFISWLLLALTTETSQTAMFIQIMIARFIIGITTGLSSSPVGVYSAEICHPRLRGRLTLGTSVSTAAGILAIYTLGYVIRDNFRMISAIACGYSVIATILTIPVPESPSWLMMKGRSEESKHALRFFRALKEDEIEKNEEFNKEFSILTKSATPSGNKKDQKVSKIIQRPEIYKPLLIMIGLFGFQQFSGIFVVIVYAVQFSIEAGVTVDPIICAMLVGLTRITTTFLVGYILDKWGRRPPAMLSGFGMMISMFVLAATSWFPEFKVPYLPVACIVFFIFTSTLGLMTLPFSMISEVYPQVGRGFAAGLTICCGYLMSFIIIKLYPTMVSGMGNENVFAFYGVVSGLAVFYVYFFLPETKGKTLHEIEAYFRNEKKVEGDKNPV</sequence>
<dbReference type="PANTHER" id="PTHR48021">
    <property type="match status" value="1"/>
</dbReference>
<keyword evidence="3 7" id="KW-1133">Transmembrane helix</keyword>
<feature type="transmembrane region" description="Helical" evidence="7">
    <location>
        <begin position="357"/>
        <end position="378"/>
    </location>
</feature>
<dbReference type="OMA" id="TFAADMG"/>
<dbReference type="InterPro" id="IPR005828">
    <property type="entry name" value="MFS_sugar_transport-like"/>
</dbReference>
<dbReference type="SUPFAM" id="SSF103473">
    <property type="entry name" value="MFS general substrate transporter"/>
    <property type="match status" value="1"/>
</dbReference>
<dbReference type="InterPro" id="IPR003663">
    <property type="entry name" value="Sugar/inositol_transpt"/>
</dbReference>
<keyword evidence="6" id="KW-0813">Transport</keyword>
<evidence type="ECO:0000256" key="1">
    <source>
        <dbReference type="ARBA" id="ARBA00004141"/>
    </source>
</evidence>
<dbReference type="InterPro" id="IPR036259">
    <property type="entry name" value="MFS_trans_sf"/>
</dbReference>
<dbReference type="Proteomes" id="UP000594454">
    <property type="component" value="Chromosome 1"/>
</dbReference>
<dbReference type="InterPro" id="IPR005829">
    <property type="entry name" value="Sugar_transporter_CS"/>
</dbReference>
<evidence type="ECO:0000256" key="2">
    <source>
        <dbReference type="ARBA" id="ARBA00022692"/>
    </source>
</evidence>
<dbReference type="AlphaFoldDB" id="A0A7R8UC76"/>
<dbReference type="GO" id="GO:0022857">
    <property type="term" value="F:transmembrane transporter activity"/>
    <property type="evidence" value="ECO:0007669"/>
    <property type="project" value="InterPro"/>
</dbReference>
<feature type="transmembrane region" description="Helical" evidence="7">
    <location>
        <begin position="163"/>
        <end position="182"/>
    </location>
</feature>
<dbReference type="PROSITE" id="PS00216">
    <property type="entry name" value="SUGAR_TRANSPORT_1"/>
    <property type="match status" value="2"/>
</dbReference>
<keyword evidence="4 7" id="KW-0472">Membrane</keyword>
<feature type="transmembrane region" description="Helical" evidence="7">
    <location>
        <begin position="138"/>
        <end position="157"/>
    </location>
</feature>
<dbReference type="InterPro" id="IPR020846">
    <property type="entry name" value="MFS_dom"/>
</dbReference>